<evidence type="ECO:0000256" key="1">
    <source>
        <dbReference type="SAM" id="SignalP"/>
    </source>
</evidence>
<protein>
    <submittedName>
        <fullName evidence="2">Serine-rich protein-like</fullName>
    </submittedName>
</protein>
<comment type="caution">
    <text evidence="2">The sequence shown here is derived from an EMBL/GenBank/DDBJ whole genome shotgun (WGS) entry which is preliminary data.</text>
</comment>
<reference evidence="2" key="1">
    <citation type="journal article" date="2023" name="GigaByte">
        <title>Genome assembly of the bearded iris, Iris pallida Lam.</title>
        <authorList>
            <person name="Bruccoleri R.E."/>
            <person name="Oakeley E.J."/>
            <person name="Faust A.M.E."/>
            <person name="Altorfer M."/>
            <person name="Dessus-Babus S."/>
            <person name="Burckhardt D."/>
            <person name="Oertli M."/>
            <person name="Naumann U."/>
            <person name="Petersen F."/>
            <person name="Wong J."/>
        </authorList>
    </citation>
    <scope>NUCLEOTIDE SEQUENCE</scope>
    <source>
        <strain evidence="2">GSM-AAB239-AS_SAM_17_03QT</strain>
    </source>
</reference>
<feature type="signal peptide" evidence="1">
    <location>
        <begin position="1"/>
        <end position="18"/>
    </location>
</feature>
<feature type="chain" id="PRO_5043746892" evidence="1">
    <location>
        <begin position="19"/>
        <end position="201"/>
    </location>
</feature>
<sequence>MFFMGVFISFTTVLTSFSSLTLSLVRSNLPIFAPLSDEESIGPLYFVDSMLETPLAVVLGAREALDGFKTLSCVGSDWYLLPIILFPWLRRTGNLSDKTMAGVDFTVGVFIFRAGEDPASTSILLTGDRPFFLTLIGDETIADVDFAIGVFNFGEKEDLAGDGIFASADLGFKVTSSFFSMLASFPSDTSVLSLNRTLVVG</sequence>
<proteinExistence type="predicted"/>
<keyword evidence="3" id="KW-1185">Reference proteome</keyword>
<organism evidence="2 3">
    <name type="scientific">Iris pallida</name>
    <name type="common">Sweet iris</name>
    <dbReference type="NCBI Taxonomy" id="29817"/>
    <lineage>
        <taxon>Eukaryota</taxon>
        <taxon>Viridiplantae</taxon>
        <taxon>Streptophyta</taxon>
        <taxon>Embryophyta</taxon>
        <taxon>Tracheophyta</taxon>
        <taxon>Spermatophyta</taxon>
        <taxon>Magnoliopsida</taxon>
        <taxon>Liliopsida</taxon>
        <taxon>Asparagales</taxon>
        <taxon>Iridaceae</taxon>
        <taxon>Iridoideae</taxon>
        <taxon>Irideae</taxon>
        <taxon>Iris</taxon>
    </lineage>
</organism>
<evidence type="ECO:0000313" key="3">
    <source>
        <dbReference type="Proteomes" id="UP001140949"/>
    </source>
</evidence>
<dbReference type="AlphaFoldDB" id="A0AAX6H3K1"/>
<evidence type="ECO:0000313" key="2">
    <source>
        <dbReference type="EMBL" id="KAJ6835383.1"/>
    </source>
</evidence>
<dbReference type="EMBL" id="JANAVB010013400">
    <property type="protein sequence ID" value="KAJ6835383.1"/>
    <property type="molecule type" value="Genomic_DNA"/>
</dbReference>
<keyword evidence="1" id="KW-0732">Signal</keyword>
<gene>
    <name evidence="2" type="ORF">M6B38_331155</name>
</gene>
<dbReference type="Proteomes" id="UP001140949">
    <property type="component" value="Unassembled WGS sequence"/>
</dbReference>
<reference evidence="2" key="2">
    <citation type="submission" date="2023-04" db="EMBL/GenBank/DDBJ databases">
        <authorList>
            <person name="Bruccoleri R.E."/>
            <person name="Oakeley E.J."/>
            <person name="Faust A.-M."/>
            <person name="Dessus-Babus S."/>
            <person name="Altorfer M."/>
            <person name="Burckhardt D."/>
            <person name="Oertli M."/>
            <person name="Naumann U."/>
            <person name="Petersen F."/>
            <person name="Wong J."/>
        </authorList>
    </citation>
    <scope>NUCLEOTIDE SEQUENCE</scope>
    <source>
        <strain evidence="2">GSM-AAB239-AS_SAM_17_03QT</strain>
        <tissue evidence="2">Leaf</tissue>
    </source>
</reference>
<accession>A0AAX6H3K1</accession>
<name>A0AAX6H3K1_IRIPA</name>